<sequence>MFSIKHINIEIYFNRLVEVSNKIFEGKEITVDREALIMTVKIPFENCTEIIELGCAGIPDKYRVDPPSDEYGEPYFYVMLQQRELNLVEITDDLFNAYSEREREFVKSVNNNYDLSEIERIILTFNNTPTKLIMMELV</sequence>
<organism evidence="1 2">
    <name type="scientific">Brevibacillus laterosporus</name>
    <name type="common">Bacillus laterosporus</name>
    <dbReference type="NCBI Taxonomy" id="1465"/>
    <lineage>
        <taxon>Bacteria</taxon>
        <taxon>Bacillati</taxon>
        <taxon>Bacillota</taxon>
        <taxon>Bacilli</taxon>
        <taxon>Bacillales</taxon>
        <taxon>Paenibacillaceae</taxon>
        <taxon>Brevibacillus</taxon>
    </lineage>
</organism>
<evidence type="ECO:0000313" key="2">
    <source>
        <dbReference type="Proteomes" id="UP000319432"/>
    </source>
</evidence>
<evidence type="ECO:0000313" key="1">
    <source>
        <dbReference type="EMBL" id="QDX90910.1"/>
    </source>
</evidence>
<proteinExistence type="predicted"/>
<keyword evidence="2" id="KW-1185">Reference proteome</keyword>
<geneLocation type="plasmid" evidence="1 2">
    <name>p1821L01</name>
</geneLocation>
<protein>
    <submittedName>
        <fullName evidence="1">Uncharacterized protein</fullName>
    </submittedName>
</protein>
<accession>A0A518V1P0</accession>
<dbReference type="EMBL" id="CP033461">
    <property type="protein sequence ID" value="QDX90910.1"/>
    <property type="molecule type" value="Genomic_DNA"/>
</dbReference>
<dbReference type="Proteomes" id="UP000319432">
    <property type="component" value="Plasmid p1821L01"/>
</dbReference>
<dbReference type="AlphaFoldDB" id="A0A518V1P0"/>
<gene>
    <name evidence="1" type="ORF">EEL30_00025</name>
</gene>
<name>A0A518V1P0_BRELA</name>
<keyword evidence="1" id="KW-0614">Plasmid</keyword>
<reference evidence="1 2" key="1">
    <citation type="submission" date="2018-11" db="EMBL/GenBank/DDBJ databases">
        <title>Phylogenetic determinants of toxin gene distribution in genomes of Brevibacillus laterosporus.</title>
        <authorList>
            <person name="Glare T.R."/>
            <person name="Durrant A."/>
            <person name="Berry C."/>
            <person name="Palma L."/>
            <person name="Ormskirk M."/>
            <person name="Cox M.O."/>
        </authorList>
    </citation>
    <scope>NUCLEOTIDE SEQUENCE [LARGE SCALE GENOMIC DNA]</scope>
    <source>
        <strain evidence="1 2">1821L</strain>
        <plasmid evidence="1 2">p1821L01</plasmid>
    </source>
</reference>